<accession>A0ABW0LG59</accession>
<dbReference type="Proteomes" id="UP001596147">
    <property type="component" value="Unassembled WGS sequence"/>
</dbReference>
<organism evidence="3 4">
    <name type="scientific">Lederbergia graminis</name>
    <dbReference type="NCBI Taxonomy" id="735518"/>
    <lineage>
        <taxon>Bacteria</taxon>
        <taxon>Bacillati</taxon>
        <taxon>Bacillota</taxon>
        <taxon>Bacilli</taxon>
        <taxon>Bacillales</taxon>
        <taxon>Bacillaceae</taxon>
        <taxon>Lederbergia</taxon>
    </lineage>
</organism>
<evidence type="ECO:0000259" key="1">
    <source>
        <dbReference type="Pfam" id="PF00188"/>
    </source>
</evidence>
<dbReference type="InterPro" id="IPR029410">
    <property type="entry name" value="CAP_assoc"/>
</dbReference>
<feature type="domain" description="SCP" evidence="1">
    <location>
        <begin position="217"/>
        <end position="326"/>
    </location>
</feature>
<sequence>MIYSYSIRDENEPLKDNLSSPKVDYTIEEDTSTITKRPDEGLSKYIGKSGKEFTEVYGEPQRKEPSAYGYDWWIYKSFSGTYMQVGVEYGKIVTIYALGNQLNVAPFRIGQTIEEIFRTTFLEAEILVTIEDGAYRFELSEEDLNIRPLVQLGDIYAQLSLNKYTSSLSSIRFFDKETLIAMRPYELVYRGELIEPPEISDTEWNEIEIGIEQQIFDITNVIRDRNQLKRLQWNQELGRIAYEHSKDMFENDYFSHDSPDFGTLTNRLESNDISYKNAGENIAAEYMDGPAAIEGWLNSEAHQKDLLAENFTHLGVGVYRKNYTQNFIEIED</sequence>
<dbReference type="CDD" id="cd05379">
    <property type="entry name" value="CAP_bacterial"/>
    <property type="match status" value="1"/>
</dbReference>
<dbReference type="PANTHER" id="PTHR31157">
    <property type="entry name" value="SCP DOMAIN-CONTAINING PROTEIN"/>
    <property type="match status" value="1"/>
</dbReference>
<evidence type="ECO:0000313" key="3">
    <source>
        <dbReference type="EMBL" id="MFC5463882.1"/>
    </source>
</evidence>
<feature type="domain" description="CAP-associated" evidence="2">
    <location>
        <begin position="46"/>
        <end position="185"/>
    </location>
</feature>
<dbReference type="PANTHER" id="PTHR31157:SF26">
    <property type="entry name" value="SCP-LIKE EXTRACELLULAR PROTEIN"/>
    <property type="match status" value="1"/>
</dbReference>
<name>A0ABW0LG59_9BACI</name>
<dbReference type="RefSeq" id="WP_382348182.1">
    <property type="nucleotide sequence ID" value="NZ_JBHSMC010000001.1"/>
</dbReference>
<dbReference type="SUPFAM" id="SSF55797">
    <property type="entry name" value="PR-1-like"/>
    <property type="match status" value="1"/>
</dbReference>
<protein>
    <submittedName>
        <fullName evidence="3">CAP domain-containing protein</fullName>
    </submittedName>
</protein>
<dbReference type="Gene3D" id="3.40.33.10">
    <property type="entry name" value="CAP"/>
    <property type="match status" value="1"/>
</dbReference>
<dbReference type="Pfam" id="PF00188">
    <property type="entry name" value="CAP"/>
    <property type="match status" value="1"/>
</dbReference>
<keyword evidence="4" id="KW-1185">Reference proteome</keyword>
<comment type="caution">
    <text evidence="3">The sequence shown here is derived from an EMBL/GenBank/DDBJ whole genome shotgun (WGS) entry which is preliminary data.</text>
</comment>
<gene>
    <name evidence="3" type="ORF">ACFPM4_03810</name>
</gene>
<dbReference type="InterPro" id="IPR035940">
    <property type="entry name" value="CAP_sf"/>
</dbReference>
<reference evidence="4" key="1">
    <citation type="journal article" date="2019" name="Int. J. Syst. Evol. Microbiol.">
        <title>The Global Catalogue of Microorganisms (GCM) 10K type strain sequencing project: providing services to taxonomists for standard genome sequencing and annotation.</title>
        <authorList>
            <consortium name="The Broad Institute Genomics Platform"/>
            <consortium name="The Broad Institute Genome Sequencing Center for Infectious Disease"/>
            <person name="Wu L."/>
            <person name="Ma J."/>
        </authorList>
    </citation>
    <scope>NUCLEOTIDE SEQUENCE [LARGE SCALE GENOMIC DNA]</scope>
    <source>
        <strain evidence="4">CGMCC 1.12237</strain>
    </source>
</reference>
<dbReference type="EMBL" id="JBHSMC010000001">
    <property type="protein sequence ID" value="MFC5463882.1"/>
    <property type="molecule type" value="Genomic_DNA"/>
</dbReference>
<evidence type="ECO:0000313" key="4">
    <source>
        <dbReference type="Proteomes" id="UP001596147"/>
    </source>
</evidence>
<evidence type="ECO:0000259" key="2">
    <source>
        <dbReference type="Pfam" id="PF14504"/>
    </source>
</evidence>
<proteinExistence type="predicted"/>
<dbReference type="InterPro" id="IPR014044">
    <property type="entry name" value="CAP_dom"/>
</dbReference>
<dbReference type="Pfam" id="PF14504">
    <property type="entry name" value="CAP_assoc_N"/>
    <property type="match status" value="1"/>
</dbReference>